<evidence type="ECO:0000256" key="6">
    <source>
        <dbReference type="ARBA" id="ARBA00022847"/>
    </source>
</evidence>
<protein>
    <submittedName>
        <fullName evidence="11">Proline/betaine transporter</fullName>
    </submittedName>
</protein>
<dbReference type="GO" id="GO:0005886">
    <property type="term" value="C:plasma membrane"/>
    <property type="evidence" value="ECO:0007669"/>
    <property type="project" value="UniProtKB-SubCell"/>
</dbReference>
<feature type="transmembrane region" description="Helical" evidence="9">
    <location>
        <begin position="196"/>
        <end position="215"/>
    </location>
</feature>
<evidence type="ECO:0000256" key="8">
    <source>
        <dbReference type="ARBA" id="ARBA00023136"/>
    </source>
</evidence>
<evidence type="ECO:0000313" key="12">
    <source>
        <dbReference type="Proteomes" id="UP000092544"/>
    </source>
</evidence>
<dbReference type="EMBL" id="FLOB01000020">
    <property type="protein sequence ID" value="SBS37666.1"/>
    <property type="molecule type" value="Genomic_DNA"/>
</dbReference>
<feature type="transmembrane region" description="Helical" evidence="9">
    <location>
        <begin position="409"/>
        <end position="428"/>
    </location>
</feature>
<feature type="transmembrane region" description="Helical" evidence="9">
    <location>
        <begin position="121"/>
        <end position="140"/>
    </location>
</feature>
<evidence type="ECO:0000259" key="10">
    <source>
        <dbReference type="PROSITE" id="PS50850"/>
    </source>
</evidence>
<feature type="transmembrane region" description="Helical" evidence="9">
    <location>
        <begin position="97"/>
        <end position="115"/>
    </location>
</feature>
<evidence type="ECO:0000256" key="4">
    <source>
        <dbReference type="ARBA" id="ARBA00022475"/>
    </source>
</evidence>
<keyword evidence="6" id="KW-0769">Symport</keyword>
<dbReference type="InterPro" id="IPR051084">
    <property type="entry name" value="H+-coupled_symporters"/>
</dbReference>
<keyword evidence="8 9" id="KW-0472">Membrane</keyword>
<feature type="transmembrane region" description="Helical" evidence="9">
    <location>
        <begin position="336"/>
        <end position="355"/>
    </location>
</feature>
<organism evidence="11 12">
    <name type="scientific">Marinomonas spartinae</name>
    <dbReference type="NCBI Taxonomy" id="1792290"/>
    <lineage>
        <taxon>Bacteria</taxon>
        <taxon>Pseudomonadati</taxon>
        <taxon>Pseudomonadota</taxon>
        <taxon>Gammaproteobacteria</taxon>
        <taxon>Oceanospirillales</taxon>
        <taxon>Oceanospirillaceae</taxon>
        <taxon>Marinomonas</taxon>
    </lineage>
</organism>
<feature type="transmembrane region" description="Helical" evidence="9">
    <location>
        <begin position="161"/>
        <end position="184"/>
    </location>
</feature>
<comment type="similarity">
    <text evidence="2">Belongs to the major facilitator superfamily. Metabolite:H+ Symporter (MHS) family (TC 2.A.1.6) family.</text>
</comment>
<dbReference type="InterPro" id="IPR011701">
    <property type="entry name" value="MFS"/>
</dbReference>
<dbReference type="SUPFAM" id="SSF103473">
    <property type="entry name" value="MFS general substrate transporter"/>
    <property type="match status" value="1"/>
</dbReference>
<evidence type="ECO:0000256" key="7">
    <source>
        <dbReference type="ARBA" id="ARBA00022989"/>
    </source>
</evidence>
<gene>
    <name evidence="11" type="primary">proP_2</name>
    <name evidence="11" type="ORF">MSP8886_04219</name>
</gene>
<dbReference type="OrthoDB" id="3690818at2"/>
<dbReference type="InterPro" id="IPR020846">
    <property type="entry name" value="MFS_dom"/>
</dbReference>
<evidence type="ECO:0000256" key="2">
    <source>
        <dbReference type="ARBA" id="ARBA00008240"/>
    </source>
</evidence>
<keyword evidence="5 9" id="KW-0812">Transmembrane</keyword>
<keyword evidence="12" id="KW-1185">Reference proteome</keyword>
<feature type="transmembrane region" description="Helical" evidence="9">
    <location>
        <begin position="280"/>
        <end position="299"/>
    </location>
</feature>
<dbReference type="GO" id="GO:0015293">
    <property type="term" value="F:symporter activity"/>
    <property type="evidence" value="ECO:0007669"/>
    <property type="project" value="UniProtKB-KW"/>
</dbReference>
<name>A0A1A8TSG5_9GAMM</name>
<dbReference type="Pfam" id="PF07690">
    <property type="entry name" value="MFS_1"/>
    <property type="match status" value="1"/>
</dbReference>
<keyword evidence="4" id="KW-1003">Cell membrane</keyword>
<dbReference type="PROSITE" id="PS00216">
    <property type="entry name" value="SUGAR_TRANSPORT_1"/>
    <property type="match status" value="1"/>
</dbReference>
<evidence type="ECO:0000256" key="3">
    <source>
        <dbReference type="ARBA" id="ARBA00022448"/>
    </source>
</evidence>
<dbReference type="PANTHER" id="PTHR43528">
    <property type="entry name" value="ALPHA-KETOGLUTARATE PERMEASE"/>
    <property type="match status" value="1"/>
</dbReference>
<feature type="transmembrane region" description="Helical" evidence="9">
    <location>
        <begin position="376"/>
        <end position="397"/>
    </location>
</feature>
<feature type="transmembrane region" description="Helical" evidence="9">
    <location>
        <begin position="311"/>
        <end position="330"/>
    </location>
</feature>
<evidence type="ECO:0000313" key="11">
    <source>
        <dbReference type="EMBL" id="SBS37666.1"/>
    </source>
</evidence>
<keyword evidence="7 9" id="KW-1133">Transmembrane helix</keyword>
<dbReference type="FunFam" id="1.20.1250.20:FF:000001">
    <property type="entry name" value="Dicarboxylate MFS transporter"/>
    <property type="match status" value="1"/>
</dbReference>
<keyword evidence="3" id="KW-0813">Transport</keyword>
<dbReference type="PROSITE" id="PS50850">
    <property type="entry name" value="MFS"/>
    <property type="match status" value="1"/>
</dbReference>
<dbReference type="InterPro" id="IPR036259">
    <property type="entry name" value="MFS_trans_sf"/>
</dbReference>
<comment type="subcellular location">
    <subcellularLocation>
        <location evidence="1">Cell membrane</location>
        <topology evidence="1">Multi-pass membrane protein</topology>
    </subcellularLocation>
</comment>
<evidence type="ECO:0000256" key="1">
    <source>
        <dbReference type="ARBA" id="ARBA00004651"/>
    </source>
</evidence>
<dbReference type="Gene3D" id="1.20.1250.20">
    <property type="entry name" value="MFS general substrate transporter like domains"/>
    <property type="match status" value="2"/>
</dbReference>
<dbReference type="RefSeq" id="WP_083201077.1">
    <property type="nucleotide sequence ID" value="NZ_FLOB01000020.1"/>
</dbReference>
<dbReference type="PANTHER" id="PTHR43528:SF1">
    <property type="entry name" value="ALPHA-KETOGLUTARATE PERMEASE"/>
    <property type="match status" value="1"/>
</dbReference>
<sequence length="431" mass="47336">MMNTHVDVDTPLSNRAISDKKLVKLVVASSIGNALEWFDLIAYAFFARTISKLFFPTDNATLSLMLALFAFAMSYLIRPLGAIVIGNYADKVGRKSAMLLTIWLMMAGTFLIAVMPTYQTIGLLAPIGILVARLLQGFSAGGEFGSATAMLVEHYPERKGFISSFMFASQGLSGLLGAGFGLLLTTTLTTDQLEGWGWRVPFIFGLLIGPIGLYIRRHIEEAGEFSQSKEEKIPLVELFASNKLGILLNIGAMVLSTSVTYSIIFMPTYATKYLGLSNSIGYGGTLISYTVLMVLTPFVGILSDRIGRTRLMMAAGLLFFISVFPVFFLLSHHPTLIMLASVLFWLSILKSLYFGGLPALMSELFPTRVRATGMSLSYNISTTIFGSFTPFLLVWTISATGDELAPSYYLLFTSFISLMSLIAIRKYFTIR</sequence>
<evidence type="ECO:0000256" key="5">
    <source>
        <dbReference type="ARBA" id="ARBA00022692"/>
    </source>
</evidence>
<feature type="transmembrane region" description="Helical" evidence="9">
    <location>
        <begin position="22"/>
        <end position="46"/>
    </location>
</feature>
<accession>A0A1A8TSG5</accession>
<dbReference type="InterPro" id="IPR005829">
    <property type="entry name" value="Sugar_transporter_CS"/>
</dbReference>
<proteinExistence type="inferred from homology"/>
<feature type="transmembrane region" description="Helical" evidence="9">
    <location>
        <begin position="66"/>
        <end position="85"/>
    </location>
</feature>
<reference evidence="11 12" key="1">
    <citation type="submission" date="2016-06" db="EMBL/GenBank/DDBJ databases">
        <authorList>
            <person name="Kjaerup R.B."/>
            <person name="Dalgaard T.S."/>
            <person name="Juul-Madsen H.R."/>
        </authorList>
    </citation>
    <scope>NUCLEOTIDE SEQUENCE [LARGE SCALE GENOMIC DNA]</scope>
    <source>
        <strain evidence="11 12">CECT 8886</strain>
    </source>
</reference>
<dbReference type="Proteomes" id="UP000092544">
    <property type="component" value="Unassembled WGS sequence"/>
</dbReference>
<evidence type="ECO:0000256" key="9">
    <source>
        <dbReference type="SAM" id="Phobius"/>
    </source>
</evidence>
<feature type="transmembrane region" description="Helical" evidence="9">
    <location>
        <begin position="246"/>
        <end position="268"/>
    </location>
</feature>
<feature type="domain" description="Major facilitator superfamily (MFS) profile" evidence="10">
    <location>
        <begin position="25"/>
        <end position="431"/>
    </location>
</feature>
<dbReference type="AlphaFoldDB" id="A0A1A8TSG5"/>